<proteinExistence type="inferred from homology"/>
<feature type="binding site" evidence="15">
    <location>
        <position position="284"/>
    </location>
    <ligand>
        <name>L-serine</name>
        <dbReference type="ChEBI" id="CHEBI:33384"/>
    </ligand>
</feature>
<sequence>MMEMKWIRDHAEQIQQAAKYKGIEFSVRELLEWDDRRKKYQLECEELRRLRNEGAAKASVLLAAGKEAEAGELKTASKRVNKALKESSKRWEEAVEKVTQLALLAPNVISEDTPIGSSEEDNVEIRRVGRAPEWSFMPKDHVELGMMHDMFDIPKGVKAGGSRSYYLKGTGVLLHRAVQQLAFDLLMERSFTPVEVPLLLKEQPFVHSGYFPAGQNQSFYIEEEEKWLAGTSEVPLISYFGGDVLDLSEPLRLVSVSNCFRSEVGSAGRDVKGLYRVHQFAKVEMVVLCQPDPELSEQMLQEITSHAEELLTLLELPYRIMSVCTGDMSARTYKQYDIETWMPSRGSYGETHSSSNLHSFQSRRANIRCINEQGHPVYCHTLNNTAVASPRILIPLLENHQAEDGSIYIPKALRQYVGGRERFNPNIIA</sequence>
<evidence type="ECO:0000256" key="15">
    <source>
        <dbReference type="PIRSR" id="PIRSR001529-1"/>
    </source>
</evidence>
<comment type="pathway">
    <text evidence="2">Aminoacyl-tRNA biosynthesis; selenocysteinyl-tRNA(Sec) biosynthesis; L-seryl-tRNA(Sec) from L-serine and tRNA(Sec): step 1/1.</text>
</comment>
<dbReference type="GO" id="GO:0016740">
    <property type="term" value="F:transferase activity"/>
    <property type="evidence" value="ECO:0007669"/>
    <property type="project" value="UniProtKB-ARBA"/>
</dbReference>
<organism evidence="18 19">
    <name type="scientific">Paenibacillus woosongensis</name>
    <dbReference type="NCBI Taxonomy" id="307580"/>
    <lineage>
        <taxon>Bacteria</taxon>
        <taxon>Bacillati</taxon>
        <taxon>Bacillota</taxon>
        <taxon>Bacilli</taxon>
        <taxon>Bacillales</taxon>
        <taxon>Paenibacillaceae</taxon>
        <taxon>Paenibacillus</taxon>
    </lineage>
</organism>
<comment type="catalytic activity">
    <reaction evidence="12">
        <text>tRNA(Sec) + L-serine + ATP = L-seryl-tRNA(Sec) + AMP + diphosphate + H(+)</text>
        <dbReference type="Rhea" id="RHEA:42580"/>
        <dbReference type="Rhea" id="RHEA-COMP:9742"/>
        <dbReference type="Rhea" id="RHEA-COMP:10128"/>
        <dbReference type="ChEBI" id="CHEBI:15378"/>
        <dbReference type="ChEBI" id="CHEBI:30616"/>
        <dbReference type="ChEBI" id="CHEBI:33019"/>
        <dbReference type="ChEBI" id="CHEBI:33384"/>
        <dbReference type="ChEBI" id="CHEBI:78442"/>
        <dbReference type="ChEBI" id="CHEBI:78533"/>
        <dbReference type="ChEBI" id="CHEBI:456215"/>
        <dbReference type="EC" id="6.1.1.11"/>
    </reaction>
</comment>
<dbReference type="Proteomes" id="UP000447876">
    <property type="component" value="Unassembled WGS sequence"/>
</dbReference>
<evidence type="ECO:0000256" key="12">
    <source>
        <dbReference type="ARBA" id="ARBA00047929"/>
    </source>
</evidence>
<evidence type="ECO:0000256" key="9">
    <source>
        <dbReference type="ARBA" id="ARBA00022917"/>
    </source>
</evidence>
<keyword evidence="7" id="KW-0547">Nucleotide-binding</keyword>
<dbReference type="RefSeq" id="WP_155610148.1">
    <property type="nucleotide sequence ID" value="NZ_WNZW01000002.1"/>
</dbReference>
<dbReference type="AlphaFoldDB" id="A0A7X2YZK2"/>
<dbReference type="PRINTS" id="PR00981">
    <property type="entry name" value="TRNASYNTHSER"/>
</dbReference>
<accession>A0A7X2YZK2</accession>
<evidence type="ECO:0000259" key="17">
    <source>
        <dbReference type="PROSITE" id="PS50862"/>
    </source>
</evidence>
<protein>
    <recommendedName>
        <fullName evidence="11 14">Serine--tRNA ligase</fullName>
        <ecNumber evidence="4 14">6.1.1.11</ecNumber>
    </recommendedName>
</protein>
<keyword evidence="8 16" id="KW-0067">ATP-binding</keyword>
<evidence type="ECO:0000256" key="5">
    <source>
        <dbReference type="ARBA" id="ARBA00022490"/>
    </source>
</evidence>
<dbReference type="Pfam" id="PF02403">
    <property type="entry name" value="Seryl_tRNA_N"/>
    <property type="match status" value="1"/>
</dbReference>
<evidence type="ECO:0000256" key="13">
    <source>
        <dbReference type="ARBA" id="ARBA00048823"/>
    </source>
</evidence>
<dbReference type="GO" id="GO:0005737">
    <property type="term" value="C:cytoplasm"/>
    <property type="evidence" value="ECO:0007669"/>
    <property type="project" value="UniProtKB-SubCell"/>
</dbReference>
<evidence type="ECO:0000256" key="6">
    <source>
        <dbReference type="ARBA" id="ARBA00022598"/>
    </source>
</evidence>
<dbReference type="InterPro" id="IPR045864">
    <property type="entry name" value="aa-tRNA-synth_II/BPL/LPL"/>
</dbReference>
<name>A0A7X2YZK2_9BACL</name>
<dbReference type="OrthoDB" id="9804647at2"/>
<dbReference type="PIRSF" id="PIRSF001529">
    <property type="entry name" value="Ser-tRNA-synth_IIa"/>
    <property type="match status" value="1"/>
</dbReference>
<dbReference type="PANTHER" id="PTHR43697">
    <property type="entry name" value="SERYL-TRNA SYNTHETASE"/>
    <property type="match status" value="1"/>
</dbReference>
<evidence type="ECO:0000256" key="7">
    <source>
        <dbReference type="ARBA" id="ARBA00022741"/>
    </source>
</evidence>
<evidence type="ECO:0000256" key="11">
    <source>
        <dbReference type="ARBA" id="ARBA00039158"/>
    </source>
</evidence>
<feature type="binding site" evidence="16">
    <location>
        <begin position="277"/>
        <end position="280"/>
    </location>
    <ligand>
        <name>ATP</name>
        <dbReference type="ChEBI" id="CHEBI:30616"/>
    </ligand>
</feature>
<dbReference type="GO" id="GO:0006434">
    <property type="term" value="P:seryl-tRNA aminoacylation"/>
    <property type="evidence" value="ECO:0007669"/>
    <property type="project" value="UniProtKB-UniRule"/>
</dbReference>
<dbReference type="InterPro" id="IPR006195">
    <property type="entry name" value="aa-tRNA-synth_II"/>
</dbReference>
<dbReference type="InterPro" id="IPR010978">
    <property type="entry name" value="tRNA-bd_arm"/>
</dbReference>
<feature type="binding site" evidence="16">
    <location>
        <begin position="261"/>
        <end position="263"/>
    </location>
    <ligand>
        <name>ATP</name>
        <dbReference type="ChEBI" id="CHEBI:30616"/>
    </ligand>
</feature>
<dbReference type="InterPro" id="IPR002314">
    <property type="entry name" value="aa-tRNA-synt_IIb"/>
</dbReference>
<dbReference type="InterPro" id="IPR002317">
    <property type="entry name" value="Ser-tRNA-ligase_type_1"/>
</dbReference>
<dbReference type="Gene3D" id="3.30.930.10">
    <property type="entry name" value="Bira Bifunctional Protein, Domain 2"/>
    <property type="match status" value="1"/>
</dbReference>
<dbReference type="Gene3D" id="1.10.287.40">
    <property type="entry name" value="Serine-tRNA synthetase, tRNA binding domain"/>
    <property type="match status" value="1"/>
</dbReference>
<evidence type="ECO:0000256" key="14">
    <source>
        <dbReference type="NCBIfam" id="TIGR00414"/>
    </source>
</evidence>
<dbReference type="InterPro" id="IPR042103">
    <property type="entry name" value="SerRS_1_N_sf"/>
</dbReference>
<feature type="binding site" evidence="15">
    <location>
        <position position="231"/>
    </location>
    <ligand>
        <name>L-serine</name>
        <dbReference type="ChEBI" id="CHEBI:33384"/>
    </ligand>
</feature>
<dbReference type="GO" id="GO:0005524">
    <property type="term" value="F:ATP binding"/>
    <property type="evidence" value="ECO:0007669"/>
    <property type="project" value="UniProtKB-KW"/>
</dbReference>
<evidence type="ECO:0000256" key="16">
    <source>
        <dbReference type="PIRSR" id="PIRSR001529-2"/>
    </source>
</evidence>
<feature type="binding site" evidence="15">
    <location>
        <position position="383"/>
    </location>
    <ligand>
        <name>L-serine</name>
        <dbReference type="ChEBI" id="CHEBI:33384"/>
    </ligand>
</feature>
<keyword evidence="5" id="KW-0963">Cytoplasm</keyword>
<dbReference type="InterPro" id="IPR015866">
    <property type="entry name" value="Ser-tRNA-synth_1_N"/>
</dbReference>
<evidence type="ECO:0000256" key="2">
    <source>
        <dbReference type="ARBA" id="ARBA00005045"/>
    </source>
</evidence>
<feature type="binding site" evidence="15">
    <location>
        <position position="261"/>
    </location>
    <ligand>
        <name>L-serine</name>
        <dbReference type="ChEBI" id="CHEBI:33384"/>
    </ligand>
</feature>
<comment type="subcellular location">
    <subcellularLocation>
        <location evidence="1">Cytoplasm</location>
    </subcellularLocation>
</comment>
<dbReference type="EC" id="6.1.1.11" evidence="4 14"/>
<keyword evidence="9" id="KW-0648">Protein biosynthesis</keyword>
<evidence type="ECO:0000256" key="10">
    <source>
        <dbReference type="ARBA" id="ARBA00023146"/>
    </source>
</evidence>
<dbReference type="NCBIfam" id="TIGR00414">
    <property type="entry name" value="serS"/>
    <property type="match status" value="1"/>
</dbReference>
<dbReference type="EMBL" id="WNZW01000002">
    <property type="protein sequence ID" value="MUG44718.1"/>
    <property type="molecule type" value="Genomic_DNA"/>
</dbReference>
<dbReference type="GO" id="GO:0140096">
    <property type="term" value="F:catalytic activity, acting on a protein"/>
    <property type="evidence" value="ECO:0007669"/>
    <property type="project" value="UniProtKB-ARBA"/>
</dbReference>
<dbReference type="SUPFAM" id="SSF55681">
    <property type="entry name" value="Class II aaRS and biotin synthetases"/>
    <property type="match status" value="1"/>
</dbReference>
<evidence type="ECO:0000256" key="8">
    <source>
        <dbReference type="ARBA" id="ARBA00022840"/>
    </source>
</evidence>
<dbReference type="PANTHER" id="PTHR43697:SF1">
    <property type="entry name" value="SERINE--TRNA LIGASE"/>
    <property type="match status" value="1"/>
</dbReference>
<reference evidence="18 19" key="1">
    <citation type="submission" date="2019-11" db="EMBL/GenBank/DDBJ databases">
        <title>Draft genome sequences of five Paenibacillus species of dairy origin.</title>
        <authorList>
            <person name="Olajide A.M."/>
            <person name="Chen S."/>
            <person name="Lapointe G."/>
        </authorList>
    </citation>
    <scope>NUCLEOTIDE SEQUENCE [LARGE SCALE GENOMIC DNA]</scope>
    <source>
        <strain evidence="18 19">12CR55</strain>
    </source>
</reference>
<feature type="site" description="Important for serine binding" evidence="15">
    <location>
        <position position="385"/>
    </location>
</feature>
<dbReference type="SUPFAM" id="SSF46589">
    <property type="entry name" value="tRNA-binding arm"/>
    <property type="match status" value="1"/>
</dbReference>
<keyword evidence="10" id="KW-0030">Aminoacyl-tRNA synthetase</keyword>
<feature type="domain" description="Aminoacyl-transfer RNA synthetases class-II family profile" evidence="17">
    <location>
        <begin position="140"/>
        <end position="410"/>
    </location>
</feature>
<evidence type="ECO:0000256" key="1">
    <source>
        <dbReference type="ARBA" id="ARBA00004496"/>
    </source>
</evidence>
<evidence type="ECO:0000256" key="3">
    <source>
        <dbReference type="ARBA" id="ARBA00010728"/>
    </source>
</evidence>
<feature type="binding site" evidence="16">
    <location>
        <begin position="350"/>
        <end position="353"/>
    </location>
    <ligand>
        <name>ATP</name>
        <dbReference type="ChEBI" id="CHEBI:30616"/>
    </ligand>
</feature>
<dbReference type="PROSITE" id="PS50862">
    <property type="entry name" value="AA_TRNA_LIGASE_II"/>
    <property type="match status" value="1"/>
</dbReference>
<keyword evidence="6 18" id="KW-0436">Ligase</keyword>
<evidence type="ECO:0000256" key="4">
    <source>
        <dbReference type="ARBA" id="ARBA00012840"/>
    </source>
</evidence>
<gene>
    <name evidence="18" type="primary">serS</name>
    <name evidence="18" type="ORF">GNP95_06885</name>
</gene>
<evidence type="ECO:0000313" key="18">
    <source>
        <dbReference type="EMBL" id="MUG44718.1"/>
    </source>
</evidence>
<evidence type="ECO:0000313" key="19">
    <source>
        <dbReference type="Proteomes" id="UP000447876"/>
    </source>
</evidence>
<dbReference type="Pfam" id="PF00587">
    <property type="entry name" value="tRNA-synt_2b"/>
    <property type="match status" value="1"/>
</dbReference>
<comment type="catalytic activity">
    <reaction evidence="13">
        <text>tRNA(Ser) + L-serine + ATP = L-seryl-tRNA(Ser) + AMP + diphosphate + H(+)</text>
        <dbReference type="Rhea" id="RHEA:12292"/>
        <dbReference type="Rhea" id="RHEA-COMP:9669"/>
        <dbReference type="Rhea" id="RHEA-COMP:9703"/>
        <dbReference type="ChEBI" id="CHEBI:15378"/>
        <dbReference type="ChEBI" id="CHEBI:30616"/>
        <dbReference type="ChEBI" id="CHEBI:33019"/>
        <dbReference type="ChEBI" id="CHEBI:33384"/>
        <dbReference type="ChEBI" id="CHEBI:78442"/>
        <dbReference type="ChEBI" id="CHEBI:78533"/>
        <dbReference type="ChEBI" id="CHEBI:456215"/>
        <dbReference type="EC" id="6.1.1.11"/>
    </reaction>
</comment>
<comment type="similarity">
    <text evidence="3">Belongs to the class-II aminoacyl-tRNA synthetase family. Type-1 seryl-tRNA synthetase subfamily.</text>
</comment>
<comment type="caution">
    <text evidence="18">The sequence shown here is derived from an EMBL/GenBank/DDBJ whole genome shotgun (WGS) entry which is preliminary data.</text>
</comment>
<dbReference type="GO" id="GO:0004828">
    <property type="term" value="F:serine-tRNA ligase activity"/>
    <property type="evidence" value="ECO:0007669"/>
    <property type="project" value="UniProtKB-UniRule"/>
</dbReference>